<organism evidence="3 4">
    <name type="scientific">Brevibacillus brevis</name>
    <name type="common">Bacillus brevis</name>
    <dbReference type="NCBI Taxonomy" id="1393"/>
    <lineage>
        <taxon>Bacteria</taxon>
        <taxon>Bacillati</taxon>
        <taxon>Bacillota</taxon>
        <taxon>Bacilli</taxon>
        <taxon>Bacillales</taxon>
        <taxon>Paenibacillaceae</taxon>
        <taxon>Brevibacillus</taxon>
    </lineage>
</organism>
<dbReference type="InterPro" id="IPR008979">
    <property type="entry name" value="Galactose-bd-like_sf"/>
</dbReference>
<dbReference type="Gene3D" id="1.10.3020.10">
    <property type="entry name" value="alpha-amino acid ester hydrolase ( Helical cap domain)"/>
    <property type="match status" value="1"/>
</dbReference>
<dbReference type="InterPro" id="IPR013736">
    <property type="entry name" value="Xaa-Pro_dipept_C"/>
</dbReference>
<dbReference type="RefSeq" id="WP_144616614.1">
    <property type="nucleotide sequence ID" value="NZ_CP042161.1"/>
</dbReference>
<dbReference type="Pfam" id="PF02129">
    <property type="entry name" value="Peptidase_S15"/>
    <property type="match status" value="1"/>
</dbReference>
<dbReference type="EMBL" id="CP042161">
    <property type="protein sequence ID" value="QDS34930.1"/>
    <property type="molecule type" value="Genomic_DNA"/>
</dbReference>
<evidence type="ECO:0000259" key="2">
    <source>
        <dbReference type="SMART" id="SM00939"/>
    </source>
</evidence>
<evidence type="ECO:0000256" key="1">
    <source>
        <dbReference type="ARBA" id="ARBA00022801"/>
    </source>
</evidence>
<dbReference type="InterPro" id="IPR005674">
    <property type="entry name" value="CocE/Ser_esterase"/>
</dbReference>
<feature type="domain" description="Xaa-Pro dipeptidyl-peptidase C-terminal" evidence="2">
    <location>
        <begin position="459"/>
        <end position="708"/>
    </location>
</feature>
<sequence>MAQTGHKLASFDYYQSGIKVADIRFEDGEVWHRSTGWDTGKAADGLFARLAEGEAAYELPLLTLAQKLPEWEQIDWESEQAVFPESGGHYQRHLPIEGTGPAGQKQAWIWAVREAAQPIDLIICENEVIAFVLTGRGDSVVLAKTGWEDLTPLTMWQDPLLSEVNYGVHHLGRHDVVMRDGVRLATEVWLPAGLADDQRVPTIFMRTPYGRMDSIFRRLPFVARGYALVVQDTRGREDSEGEWIPLVHERNDGDDSLNWIASQEWSDGNIGMLGGSYVGYVQWAAAASGNPHLKAIFSYVTVGTPYVDIPRKGGTILGGLSWIFMMADQRRNVAALSRDDWSEVIKVRPIKEIPQKVLGKEIPFWTKWMEHQDGDEFWAMSDWKRHADQVKVPATLVSGWYDDNGMGTSESWEVVSRNVPEHARLILGPWYHKANTTREIHHVPFGNNAIRYDLDVTQLRWFDRYLKGVENGVDQEPRVEYYMVGENEWKTSQTWPPAEVTLTNLYLSSGGNANTSGGDGTLTLSIPGEQAVDTYSYDPLDAAPYLLDLSENENSVPENYRDVEKRADVLVYTSEPLEEELVIAGEISAVIYASSSARDTDWLVRLCDVDEEGNSIRLSDGIICARYRHSFEEPELLVPGQIECYEIRMTKIANVFRKGHRIRVSVTSGAENFSFPNPNTGNDLATETETVIASQRVYHDSQYPSHIKLPLLRSRGSKQSSGGI</sequence>
<dbReference type="Gene3D" id="3.40.50.1820">
    <property type="entry name" value="alpha/beta hydrolase"/>
    <property type="match status" value="1"/>
</dbReference>
<protein>
    <submittedName>
        <fullName evidence="3">CocE/NonD family hydrolase</fullName>
    </submittedName>
</protein>
<dbReference type="InterPro" id="IPR000383">
    <property type="entry name" value="Xaa-Pro-like_dom"/>
</dbReference>
<dbReference type="Gene3D" id="2.60.120.260">
    <property type="entry name" value="Galactose-binding domain-like"/>
    <property type="match status" value="1"/>
</dbReference>
<name>A0A517I7R0_BREBE</name>
<dbReference type="AlphaFoldDB" id="A0A517I7R0"/>
<dbReference type="Pfam" id="PF08530">
    <property type="entry name" value="PepX_C"/>
    <property type="match status" value="1"/>
</dbReference>
<accession>A0A517I7R0</accession>
<dbReference type="SUPFAM" id="SSF53474">
    <property type="entry name" value="alpha/beta-Hydrolases"/>
    <property type="match status" value="1"/>
</dbReference>
<evidence type="ECO:0000313" key="4">
    <source>
        <dbReference type="Proteomes" id="UP000317713"/>
    </source>
</evidence>
<dbReference type="GO" id="GO:0008239">
    <property type="term" value="F:dipeptidyl-peptidase activity"/>
    <property type="evidence" value="ECO:0007669"/>
    <property type="project" value="InterPro"/>
</dbReference>
<dbReference type="Proteomes" id="UP000317713">
    <property type="component" value="Chromosome"/>
</dbReference>
<dbReference type="InterPro" id="IPR029058">
    <property type="entry name" value="AB_hydrolase_fold"/>
</dbReference>
<gene>
    <name evidence="3" type="ORF">FPS98_13490</name>
</gene>
<dbReference type="NCBIfam" id="TIGR00976">
    <property type="entry name" value="CocE_NonD"/>
    <property type="match status" value="1"/>
</dbReference>
<reference evidence="3 4" key="1">
    <citation type="submission" date="2019-07" db="EMBL/GenBank/DDBJ databases">
        <title>Characterization of Brevibacillus brevis HK544, as a potential biocontrol agent.</title>
        <authorList>
            <person name="Kim H."/>
        </authorList>
    </citation>
    <scope>NUCLEOTIDE SEQUENCE [LARGE SCALE GENOMIC DNA]</scope>
    <source>
        <strain evidence="3 4">HK544</strain>
    </source>
</reference>
<proteinExistence type="predicted"/>
<evidence type="ECO:0000313" key="3">
    <source>
        <dbReference type="EMBL" id="QDS34930.1"/>
    </source>
</evidence>
<keyword evidence="1 3" id="KW-0378">Hydrolase</keyword>
<dbReference type="SMART" id="SM00939">
    <property type="entry name" value="PepX_C"/>
    <property type="match status" value="1"/>
</dbReference>
<dbReference type="SUPFAM" id="SSF49785">
    <property type="entry name" value="Galactose-binding domain-like"/>
    <property type="match status" value="1"/>
</dbReference>